<name>A0A1B9IRC6_9TREE</name>
<dbReference type="SUPFAM" id="SSF53474">
    <property type="entry name" value="alpha/beta-Hydrolases"/>
    <property type="match status" value="1"/>
</dbReference>
<reference evidence="2 3" key="1">
    <citation type="submission" date="2013-07" db="EMBL/GenBank/DDBJ databases">
        <title>The Genome Sequence of Kwoniella mangroviensis CBS10435.</title>
        <authorList>
            <consortium name="The Broad Institute Genome Sequencing Platform"/>
            <person name="Cuomo C."/>
            <person name="Litvintseva A."/>
            <person name="Chen Y."/>
            <person name="Heitman J."/>
            <person name="Sun S."/>
            <person name="Springer D."/>
            <person name="Dromer F."/>
            <person name="Young S.K."/>
            <person name="Zeng Q."/>
            <person name="Gargeya S."/>
            <person name="Fitzgerald M."/>
            <person name="Abouelleil A."/>
            <person name="Alvarado L."/>
            <person name="Berlin A.M."/>
            <person name="Chapman S.B."/>
            <person name="Dewar J."/>
            <person name="Goldberg J."/>
            <person name="Griggs A."/>
            <person name="Gujja S."/>
            <person name="Hansen M."/>
            <person name="Howarth C."/>
            <person name="Imamovic A."/>
            <person name="Larimer J."/>
            <person name="McCowan C."/>
            <person name="Murphy C."/>
            <person name="Pearson M."/>
            <person name="Priest M."/>
            <person name="Roberts A."/>
            <person name="Saif S."/>
            <person name="Shea T."/>
            <person name="Sykes S."/>
            <person name="Wortman J."/>
            <person name="Nusbaum C."/>
            <person name="Birren B."/>
        </authorList>
    </citation>
    <scope>NUCLEOTIDE SEQUENCE [LARGE SCALE GENOMIC DNA]</scope>
    <source>
        <strain evidence="2 3">CBS 10435</strain>
    </source>
</reference>
<dbReference type="Pfam" id="PF01764">
    <property type="entry name" value="Lipase_3"/>
    <property type="match status" value="1"/>
</dbReference>
<dbReference type="CDD" id="cd00741">
    <property type="entry name" value="Lipase"/>
    <property type="match status" value="1"/>
</dbReference>
<accession>A0A1B9IRC6</accession>
<feature type="domain" description="Fungal lipase-type" evidence="1">
    <location>
        <begin position="244"/>
        <end position="330"/>
    </location>
</feature>
<proteinExistence type="predicted"/>
<evidence type="ECO:0000259" key="1">
    <source>
        <dbReference type="Pfam" id="PF01764"/>
    </source>
</evidence>
<dbReference type="AlphaFoldDB" id="A0A1B9IRC6"/>
<protein>
    <recommendedName>
        <fullName evidence="1">Fungal lipase-type domain-containing protein</fullName>
    </recommendedName>
</protein>
<dbReference type="Proteomes" id="UP000092583">
    <property type="component" value="Unassembled WGS sequence"/>
</dbReference>
<dbReference type="EMBL" id="KI669462">
    <property type="protein sequence ID" value="OCF58067.1"/>
    <property type="molecule type" value="Genomic_DNA"/>
</dbReference>
<keyword evidence="3" id="KW-1185">Reference proteome</keyword>
<gene>
    <name evidence="2" type="ORF">L486_04096</name>
</gene>
<reference evidence="3" key="2">
    <citation type="submission" date="2013-12" db="EMBL/GenBank/DDBJ databases">
        <title>Evolution of pathogenesis and genome organization in the Tremellales.</title>
        <authorList>
            <person name="Cuomo C."/>
            <person name="Litvintseva A."/>
            <person name="Heitman J."/>
            <person name="Chen Y."/>
            <person name="Sun S."/>
            <person name="Springer D."/>
            <person name="Dromer F."/>
            <person name="Young S."/>
            <person name="Zeng Q."/>
            <person name="Chapman S."/>
            <person name="Gujja S."/>
            <person name="Saif S."/>
            <person name="Birren B."/>
        </authorList>
    </citation>
    <scope>NUCLEOTIDE SEQUENCE [LARGE SCALE GENOMIC DNA]</scope>
    <source>
        <strain evidence="3">CBS 10435</strain>
    </source>
</reference>
<dbReference type="InterPro" id="IPR002921">
    <property type="entry name" value="Fungal_lipase-type"/>
</dbReference>
<dbReference type="STRING" id="1331196.A0A1B9IRC6"/>
<dbReference type="Gene3D" id="3.40.50.1820">
    <property type="entry name" value="alpha/beta hydrolase"/>
    <property type="match status" value="1"/>
</dbReference>
<dbReference type="GO" id="GO:0006629">
    <property type="term" value="P:lipid metabolic process"/>
    <property type="evidence" value="ECO:0007669"/>
    <property type="project" value="InterPro"/>
</dbReference>
<dbReference type="OrthoDB" id="426718at2759"/>
<sequence>MRPSIFQISSLLLPMISARPSTRPMSILTDQYKVFDDIPTEKTALAHDDLLEIGRMAIAINSAYYPKENKLQPHPPNLFINQIRHSKRHQDPSQRPHMEESSIIVSSEDPEFTDDQIIGGDIKWYISHTPSTQTLTLALSSLSSTDELLELLASSPKHNQSLVPLRNLLFPFELLPTFPTDEQPLIYHSYVDSIVSHGDSALSSLLNLIETPPLTVSSSHRDVIKEYVTSLANPVPAAKHAPIKKVEIIGHGLGSIVGLMVSFALKLELESSMGQLSNEIDIKANLLGLPRIGNSHFAKLIDNHITRNQPSLQVNRIISYYDTITHLPGRHLGLKHHAKNELWIGPDSRTVYLCTVESKDCSDGVKLSKTSLLDHLGPYGGVWIDTHFKME</sequence>
<evidence type="ECO:0000313" key="2">
    <source>
        <dbReference type="EMBL" id="OCF58067.1"/>
    </source>
</evidence>
<dbReference type="InterPro" id="IPR029058">
    <property type="entry name" value="AB_hydrolase_fold"/>
</dbReference>
<evidence type="ECO:0000313" key="3">
    <source>
        <dbReference type="Proteomes" id="UP000092583"/>
    </source>
</evidence>
<organism evidence="2 3">
    <name type="scientific">Kwoniella mangroviensis CBS 10435</name>
    <dbReference type="NCBI Taxonomy" id="1331196"/>
    <lineage>
        <taxon>Eukaryota</taxon>
        <taxon>Fungi</taxon>
        <taxon>Dikarya</taxon>
        <taxon>Basidiomycota</taxon>
        <taxon>Agaricomycotina</taxon>
        <taxon>Tremellomycetes</taxon>
        <taxon>Tremellales</taxon>
        <taxon>Cryptococcaceae</taxon>
        <taxon>Kwoniella</taxon>
    </lineage>
</organism>